<dbReference type="InterPro" id="IPR041112">
    <property type="entry name" value="Nuf2_DHR10-like"/>
</dbReference>
<dbReference type="GO" id="GO:0051315">
    <property type="term" value="P:attachment of mitotic spindle microtubules to kinetochore"/>
    <property type="evidence" value="ECO:0007669"/>
    <property type="project" value="TreeGrafter"/>
</dbReference>
<evidence type="ECO:0000256" key="8">
    <source>
        <dbReference type="ARBA" id="ARBA00023054"/>
    </source>
</evidence>
<evidence type="ECO:0000256" key="10">
    <source>
        <dbReference type="ARBA" id="ARBA00023306"/>
    </source>
</evidence>
<evidence type="ECO:0000256" key="12">
    <source>
        <dbReference type="SAM" id="Coils"/>
    </source>
</evidence>
<keyword evidence="7" id="KW-0995">Kinetochore</keyword>
<dbReference type="Proteomes" id="UP000322899">
    <property type="component" value="Unassembled WGS sequence"/>
</dbReference>
<dbReference type="InterPro" id="IPR005549">
    <property type="entry name" value="Kinetochore_Nuf2_N"/>
</dbReference>
<keyword evidence="6" id="KW-0498">Mitosis</keyword>
<evidence type="ECO:0000256" key="1">
    <source>
        <dbReference type="ARBA" id="ARBA00004123"/>
    </source>
</evidence>
<gene>
    <name evidence="18" type="ORF">FNF27_00370</name>
    <name evidence="16" type="ORF">FNF29_07854</name>
    <name evidence="17" type="ORF">FNF31_04862</name>
</gene>
<evidence type="ECO:0000256" key="6">
    <source>
        <dbReference type="ARBA" id="ARBA00022776"/>
    </source>
</evidence>
<dbReference type="GO" id="GO:0007052">
    <property type="term" value="P:mitotic spindle organization"/>
    <property type="evidence" value="ECO:0007669"/>
    <property type="project" value="TreeGrafter"/>
</dbReference>
<dbReference type="EMBL" id="VLTN01000079">
    <property type="protein sequence ID" value="KAA0146733.1"/>
    <property type="molecule type" value="Genomic_DNA"/>
</dbReference>
<feature type="domain" description="Kinetochore protein Nuf2 N-terminal" evidence="14">
    <location>
        <begin position="25"/>
        <end position="161"/>
    </location>
</feature>
<keyword evidence="10" id="KW-0131">Cell cycle</keyword>
<evidence type="ECO:0000256" key="13">
    <source>
        <dbReference type="SAM" id="MobiDB-lite"/>
    </source>
</evidence>
<keyword evidence="4" id="KW-0158">Chromosome</keyword>
<dbReference type="PANTHER" id="PTHR21650">
    <property type="entry name" value="MEMBRALIN/KINETOCHORE PROTEIN NUF2"/>
    <property type="match status" value="1"/>
</dbReference>
<dbReference type="OrthoDB" id="8194677at2759"/>
<comment type="similarity">
    <text evidence="3">Belongs to the NUF2 family.</text>
</comment>
<evidence type="ECO:0000313" key="20">
    <source>
        <dbReference type="Proteomes" id="UP000323011"/>
    </source>
</evidence>
<dbReference type="GO" id="GO:0005634">
    <property type="term" value="C:nucleus"/>
    <property type="evidence" value="ECO:0007669"/>
    <property type="project" value="UniProtKB-SubCell"/>
</dbReference>
<feature type="coiled-coil region" evidence="12">
    <location>
        <begin position="169"/>
        <end position="234"/>
    </location>
</feature>
<keyword evidence="9" id="KW-0539">Nucleus</keyword>
<evidence type="ECO:0000256" key="4">
    <source>
        <dbReference type="ARBA" id="ARBA00022454"/>
    </source>
</evidence>
<dbReference type="GO" id="GO:0031262">
    <property type="term" value="C:Ndc80 complex"/>
    <property type="evidence" value="ECO:0007669"/>
    <property type="project" value="InterPro"/>
</dbReference>
<dbReference type="GO" id="GO:0051301">
    <property type="term" value="P:cell division"/>
    <property type="evidence" value="ECO:0007669"/>
    <property type="project" value="UniProtKB-KW"/>
</dbReference>
<evidence type="ECO:0000256" key="5">
    <source>
        <dbReference type="ARBA" id="ARBA00022618"/>
    </source>
</evidence>
<dbReference type="GO" id="GO:0045132">
    <property type="term" value="P:meiotic chromosome segregation"/>
    <property type="evidence" value="ECO:0007669"/>
    <property type="project" value="TreeGrafter"/>
</dbReference>
<feature type="region of interest" description="Disordered" evidence="13">
    <location>
        <begin position="367"/>
        <end position="388"/>
    </location>
</feature>
<proteinExistence type="inferred from homology"/>
<reference evidence="19 20" key="1">
    <citation type="submission" date="2019-07" db="EMBL/GenBank/DDBJ databases">
        <title>Genomes of Cafeteria roenbergensis.</title>
        <authorList>
            <person name="Fischer M.G."/>
            <person name="Hackl T."/>
            <person name="Roman M."/>
        </authorList>
    </citation>
    <scope>NUCLEOTIDE SEQUENCE [LARGE SCALE GENOMIC DNA]</scope>
    <source>
        <strain evidence="16 20">BVI</strain>
        <strain evidence="17 21">Cflag</strain>
        <strain evidence="18 19">E4-10P</strain>
    </source>
</reference>
<evidence type="ECO:0000313" key="16">
    <source>
        <dbReference type="EMBL" id="KAA0146733.1"/>
    </source>
</evidence>
<dbReference type="GO" id="GO:0044877">
    <property type="term" value="F:protein-containing complex binding"/>
    <property type="evidence" value="ECO:0007669"/>
    <property type="project" value="TreeGrafter"/>
</dbReference>
<comment type="subcellular location">
    <subcellularLocation>
        <location evidence="2">Chromosome</location>
        <location evidence="2">Centromere</location>
        <location evidence="2">Kinetochore</location>
    </subcellularLocation>
    <subcellularLocation>
        <location evidence="1">Nucleus</location>
    </subcellularLocation>
</comment>
<dbReference type="EMBL" id="VLTO01000001">
    <property type="protein sequence ID" value="KAA0178522.1"/>
    <property type="molecule type" value="Genomic_DNA"/>
</dbReference>
<dbReference type="AlphaFoldDB" id="A0A5A8D547"/>
<dbReference type="Proteomes" id="UP000325113">
    <property type="component" value="Unassembled WGS sequence"/>
</dbReference>
<evidence type="ECO:0000259" key="14">
    <source>
        <dbReference type="Pfam" id="PF03800"/>
    </source>
</evidence>
<dbReference type="PANTHER" id="PTHR21650:SF2">
    <property type="entry name" value="KINETOCHORE PROTEIN NUF2"/>
    <property type="match status" value="1"/>
</dbReference>
<keyword evidence="5" id="KW-0132">Cell division</keyword>
<dbReference type="EMBL" id="VLTM01000054">
    <property type="protein sequence ID" value="KAA0159390.1"/>
    <property type="molecule type" value="Genomic_DNA"/>
</dbReference>
<evidence type="ECO:0000256" key="11">
    <source>
        <dbReference type="ARBA" id="ARBA00023328"/>
    </source>
</evidence>
<evidence type="ECO:0000256" key="7">
    <source>
        <dbReference type="ARBA" id="ARBA00022838"/>
    </source>
</evidence>
<feature type="region of interest" description="Disordered" evidence="13">
    <location>
        <begin position="464"/>
        <end position="492"/>
    </location>
</feature>
<organism evidence="17 21">
    <name type="scientific">Cafeteria roenbergensis</name>
    <name type="common">Marine flagellate</name>
    <dbReference type="NCBI Taxonomy" id="33653"/>
    <lineage>
        <taxon>Eukaryota</taxon>
        <taxon>Sar</taxon>
        <taxon>Stramenopiles</taxon>
        <taxon>Bigyra</taxon>
        <taxon>Opalozoa</taxon>
        <taxon>Bicosoecida</taxon>
        <taxon>Cafeteriaceae</taxon>
        <taxon>Cafeteria</taxon>
    </lineage>
</organism>
<comment type="caution">
    <text evidence="17">The sequence shown here is derived from an EMBL/GenBank/DDBJ whole genome shotgun (WGS) entry which is preliminary data.</text>
</comment>
<sequence>MAQAFEPRPSLGGRSTVSHRRKEHFCFPILKNSEIVQCLNELGLDVTEDTLARCRADSLHGVYEHLLIDCLDVSKEDLHQPKFYGLDALKHAELHEDSVPAMHFVRAMDKLLVAAGVSAGFCVRDLVKPDARRTRRNLSAIINFHKFRDERLAVFEKMTVETERLMAARDEAAAERDALAAELAAERERRAAEQPELEALRSECLELGTEIASLNQQQARMRQAAAETKEAIAAAKARSVAAVASRKEAAADTAAVRARVVGDPDSVKARLAEAAAALEDEKTRLSDTDRRRRETAVKTDVVTAATRDVEKCVATMEEASEEAGRLGRAEQAVRARTAELEAAKLAQDDAEAELRTAMREAERLEGRVRDFRPSGERKRDAAQRALQGVQDELEAVRAERDAALGRAAEARKRADADAARAKAAEAERDAAVSRVERGRTELAAAARSHHSRVLRDLSSLAAGGNASASSLGESSLGKSRVASSSSGTSSAAGIATSAGAASARASLAASRRAATTPGRPSDVWGGADAGALTPARLMAGALTPGSAAAAGVPFAHMDS</sequence>
<evidence type="ECO:0000313" key="21">
    <source>
        <dbReference type="Proteomes" id="UP000325113"/>
    </source>
</evidence>
<feature type="compositionally biased region" description="Basic and acidic residues" evidence="13">
    <location>
        <begin position="367"/>
        <end position="382"/>
    </location>
</feature>
<evidence type="ECO:0000313" key="17">
    <source>
        <dbReference type="EMBL" id="KAA0159390.1"/>
    </source>
</evidence>
<keyword evidence="8 12" id="KW-0175">Coiled coil</keyword>
<feature type="domain" description="Nuf2 DHR10-like" evidence="15">
    <location>
        <begin position="277"/>
        <end position="390"/>
    </location>
</feature>
<accession>A0A5A8D547</accession>
<protein>
    <submittedName>
        <fullName evidence="17">Uncharacterized protein</fullName>
    </submittedName>
</protein>
<dbReference type="OMA" id="CVATMEE"/>
<evidence type="ECO:0000313" key="18">
    <source>
        <dbReference type="EMBL" id="KAA0178522.1"/>
    </source>
</evidence>
<evidence type="ECO:0000256" key="9">
    <source>
        <dbReference type="ARBA" id="ARBA00023242"/>
    </source>
</evidence>
<dbReference type="InterPro" id="IPR038275">
    <property type="entry name" value="Nuf2_N_sf"/>
</dbReference>
<evidence type="ECO:0000256" key="3">
    <source>
        <dbReference type="ARBA" id="ARBA00005498"/>
    </source>
</evidence>
<dbReference type="Proteomes" id="UP000323011">
    <property type="component" value="Unassembled WGS sequence"/>
</dbReference>
<dbReference type="Gene3D" id="1.10.418.60">
    <property type="entry name" value="Ncd80 complex, Nuf2 subunit"/>
    <property type="match status" value="1"/>
</dbReference>
<dbReference type="Pfam" id="PF18595">
    <property type="entry name" value="Nuf2_DHR10-like"/>
    <property type="match status" value="1"/>
</dbReference>
<name>A0A5A8D547_CAFRO</name>
<keyword evidence="11" id="KW-0137">Centromere</keyword>
<dbReference type="GO" id="GO:0051383">
    <property type="term" value="P:kinetochore organization"/>
    <property type="evidence" value="ECO:0007669"/>
    <property type="project" value="TreeGrafter"/>
</dbReference>
<dbReference type="Pfam" id="PF03800">
    <property type="entry name" value="Nuf2"/>
    <property type="match status" value="1"/>
</dbReference>
<evidence type="ECO:0000259" key="15">
    <source>
        <dbReference type="Pfam" id="PF18595"/>
    </source>
</evidence>
<evidence type="ECO:0000256" key="2">
    <source>
        <dbReference type="ARBA" id="ARBA00004629"/>
    </source>
</evidence>
<evidence type="ECO:0000313" key="19">
    <source>
        <dbReference type="Proteomes" id="UP000322899"/>
    </source>
</evidence>
<keyword evidence="20" id="KW-1185">Reference proteome</keyword>